<dbReference type="RefSeq" id="WP_181409485.1">
    <property type="nucleotide sequence ID" value="NZ_JBHMAX010000013.1"/>
</dbReference>
<reference evidence="1 2" key="1">
    <citation type="submission" date="2024-09" db="EMBL/GenBank/DDBJ databases">
        <authorList>
            <person name="Sun Q."/>
            <person name="Mori K."/>
        </authorList>
    </citation>
    <scope>NUCLEOTIDE SEQUENCE [LARGE SCALE GENOMIC DNA]</scope>
    <source>
        <strain evidence="1 2">JCM 12763</strain>
    </source>
</reference>
<organism evidence="1 2">
    <name type="scientific">Ornithinimicrobium kibberense</name>
    <dbReference type="NCBI Taxonomy" id="282060"/>
    <lineage>
        <taxon>Bacteria</taxon>
        <taxon>Bacillati</taxon>
        <taxon>Actinomycetota</taxon>
        <taxon>Actinomycetes</taxon>
        <taxon>Micrococcales</taxon>
        <taxon>Ornithinimicrobiaceae</taxon>
        <taxon>Ornithinimicrobium</taxon>
    </lineage>
</organism>
<proteinExistence type="predicted"/>
<dbReference type="Proteomes" id="UP001589613">
    <property type="component" value="Unassembled WGS sequence"/>
</dbReference>
<protein>
    <recommendedName>
        <fullName evidence="3">Mechanosensitive ion channel-like protein</fullName>
    </recommendedName>
</protein>
<evidence type="ECO:0000313" key="1">
    <source>
        <dbReference type="EMBL" id="MFB9731652.1"/>
    </source>
</evidence>
<sequence>MASTWAARSAAAMALKRGLDRAGVQIPFPQRVVRHVTAQEAQDAPG</sequence>
<evidence type="ECO:0000313" key="2">
    <source>
        <dbReference type="Proteomes" id="UP001589613"/>
    </source>
</evidence>
<comment type="caution">
    <text evidence="1">The sequence shown here is derived from an EMBL/GenBank/DDBJ whole genome shotgun (WGS) entry which is preliminary data.</text>
</comment>
<dbReference type="SUPFAM" id="SSF82689">
    <property type="entry name" value="Mechanosensitive channel protein MscS (YggB), C-terminal domain"/>
    <property type="match status" value="1"/>
</dbReference>
<dbReference type="InterPro" id="IPR011066">
    <property type="entry name" value="MscS_channel_C_sf"/>
</dbReference>
<gene>
    <name evidence="1" type="ORF">ACFFN0_06330</name>
</gene>
<name>A0ABV5V1J9_9MICO</name>
<keyword evidence="2" id="KW-1185">Reference proteome</keyword>
<accession>A0ABV5V1J9</accession>
<evidence type="ECO:0008006" key="3">
    <source>
        <dbReference type="Google" id="ProtNLM"/>
    </source>
</evidence>
<dbReference type="EMBL" id="JBHMAX010000013">
    <property type="protein sequence ID" value="MFB9731652.1"/>
    <property type="molecule type" value="Genomic_DNA"/>
</dbReference>